<protein>
    <submittedName>
        <fullName evidence="1">Uncharacterized protein</fullName>
    </submittedName>
</protein>
<dbReference type="EMBL" id="DQ325539">
    <property type="protein sequence ID" value="ABD96282.1"/>
    <property type="molecule type" value="Genomic_DNA"/>
</dbReference>
<proteinExistence type="predicted"/>
<dbReference type="AlphaFoldDB" id="Q0QKP7"/>
<evidence type="ECO:0000313" key="1">
    <source>
        <dbReference type="EMBL" id="ABD96282.1"/>
    </source>
</evidence>
<sequence>MSKKLKSLRGIFDKSKKVFGVYVFGTSDVDDSKFDHAVNVLRDYLDNDGDGKADSKKLNKSLKREKAAMTIFFDEDEINEYIEKYERRIEKIGANLQDLFDFEIVTAADTSGKFDASLEEVFHLISDYGYSKIYPEQFGPQKDSLIGKLMNNARGGYFKKVPKQYPDDAYYTYYDKSCNYECQITEYFYWGMTSVLGGQKGPGRLEQIQDEWRLNTPAKVEERDPELFDLLTNSKYSLPTVLPDGVI</sequence>
<organism evidence="1">
    <name type="scientific">uncultured marine type-A Synechococcus GOM 3O6</name>
    <dbReference type="NCBI Taxonomy" id="364150"/>
    <lineage>
        <taxon>Bacteria</taxon>
        <taxon>Bacillati</taxon>
        <taxon>Cyanobacteriota</taxon>
        <taxon>Cyanophyceae</taxon>
        <taxon>Synechococcales</taxon>
        <taxon>Synechococcaceae</taxon>
        <taxon>Synechococcus</taxon>
        <taxon>environmental samples</taxon>
    </lineage>
</organism>
<reference evidence="1" key="1">
    <citation type="journal article" date="2006" name="Mar. Ecol. Prog. Ser.">
        <title>Gene diversity and organization in rbcL-containing genome fragments from uncultivated Synechococcus in the Gulf of Mexico.</title>
        <authorList>
            <person name="John D.E."/>
            <person name="Wawrik B."/>
            <person name="Tabita F.R."/>
            <person name="Paul J.H."/>
        </authorList>
    </citation>
    <scope>NUCLEOTIDE SEQUENCE</scope>
</reference>
<accession>Q0QKP7</accession>
<name>Q0QKP7_9SYNE</name>